<dbReference type="GO" id="GO:0016787">
    <property type="term" value="F:hydrolase activity"/>
    <property type="evidence" value="ECO:0007669"/>
    <property type="project" value="UniProtKB-KW"/>
</dbReference>
<keyword evidence="1" id="KW-0472">Membrane</keyword>
<dbReference type="STRING" id="267212.GCA_001063965_00207"/>
<dbReference type="Pfam" id="PF01569">
    <property type="entry name" value="PAP2"/>
    <property type="match status" value="1"/>
</dbReference>
<dbReference type="Gene3D" id="1.20.144.10">
    <property type="entry name" value="Phosphatidic acid phosphatase type 2/haloperoxidase"/>
    <property type="match status" value="1"/>
</dbReference>
<keyword evidence="4" id="KW-1185">Reference proteome</keyword>
<organism evidence="3 4">
    <name type="scientific">Neisseria bacilliformis ATCC BAA-1200</name>
    <dbReference type="NCBI Taxonomy" id="888742"/>
    <lineage>
        <taxon>Bacteria</taxon>
        <taxon>Pseudomonadati</taxon>
        <taxon>Pseudomonadota</taxon>
        <taxon>Betaproteobacteria</taxon>
        <taxon>Neisseriales</taxon>
        <taxon>Neisseriaceae</taxon>
        <taxon>Neisseria</taxon>
    </lineage>
</organism>
<keyword evidence="1" id="KW-1133">Transmembrane helix</keyword>
<reference evidence="3 4" key="1">
    <citation type="submission" date="2011-02" db="EMBL/GenBank/DDBJ databases">
        <authorList>
            <person name="Muzny D."/>
            <person name="Qin X."/>
            <person name="Deng J."/>
            <person name="Jiang H."/>
            <person name="Liu Y."/>
            <person name="Qu J."/>
            <person name="Song X.-Z."/>
            <person name="Zhang L."/>
            <person name="Thornton R."/>
            <person name="Coyle M."/>
            <person name="Francisco L."/>
            <person name="Jackson L."/>
            <person name="Javaid M."/>
            <person name="Korchina V."/>
            <person name="Kovar C."/>
            <person name="Mata R."/>
            <person name="Mathew T."/>
            <person name="Ngo R."/>
            <person name="Nguyen L."/>
            <person name="Nguyen N."/>
            <person name="Okwuonu G."/>
            <person name="Ongeri F."/>
            <person name="Pham C."/>
            <person name="Simmons D."/>
            <person name="Wilczek-Boney K."/>
            <person name="Hale W."/>
            <person name="Jakkamsetti A."/>
            <person name="Pham P."/>
            <person name="Ruth R."/>
            <person name="San Lucas F."/>
            <person name="Warren J."/>
            <person name="Zhang J."/>
            <person name="Zhao Z."/>
            <person name="Zhou C."/>
            <person name="Zhu D."/>
            <person name="Lee S."/>
            <person name="Bess C."/>
            <person name="Blankenburg K."/>
            <person name="Forbes L."/>
            <person name="Fu Q."/>
            <person name="Gubbala S."/>
            <person name="Hirani K."/>
            <person name="Jayaseelan J.C."/>
            <person name="Lara F."/>
            <person name="Munidasa M."/>
            <person name="Palculict T."/>
            <person name="Patil S."/>
            <person name="Pu L.-L."/>
            <person name="Saada N."/>
            <person name="Tang L."/>
            <person name="Weissenberger G."/>
            <person name="Zhu Y."/>
            <person name="Hemphill L."/>
            <person name="Shang Y."/>
            <person name="Youmans B."/>
            <person name="Ayvaz T."/>
            <person name="Ross M."/>
            <person name="Santibanez J."/>
            <person name="Aqrawi P."/>
            <person name="Gross S."/>
            <person name="Joshi V."/>
            <person name="Fowler G."/>
            <person name="Nazareth L."/>
            <person name="Reid J."/>
            <person name="Worley K."/>
            <person name="Petrosino J."/>
            <person name="Highlander S."/>
            <person name="Gibbs R."/>
        </authorList>
    </citation>
    <scope>NUCLEOTIDE SEQUENCE [LARGE SCALE GENOMIC DNA]</scope>
    <source>
        <strain evidence="3 4">ATCC BAA-1200</strain>
    </source>
</reference>
<dbReference type="OrthoDB" id="256494at2"/>
<dbReference type="HOGENOM" id="CLU_490764_0_0_4"/>
<dbReference type="Proteomes" id="UP000004105">
    <property type="component" value="Unassembled WGS sequence"/>
</dbReference>
<comment type="caution">
    <text evidence="3">The sequence shown here is derived from an EMBL/GenBank/DDBJ whole genome shotgun (WGS) entry which is preliminary data.</text>
</comment>
<dbReference type="InterPro" id="IPR036938">
    <property type="entry name" value="PAP2/HPO_sf"/>
</dbReference>
<feature type="transmembrane region" description="Helical" evidence="1">
    <location>
        <begin position="88"/>
        <end position="109"/>
    </location>
</feature>
<evidence type="ECO:0000259" key="2">
    <source>
        <dbReference type="Pfam" id="PF01569"/>
    </source>
</evidence>
<evidence type="ECO:0000313" key="4">
    <source>
        <dbReference type="Proteomes" id="UP000004105"/>
    </source>
</evidence>
<dbReference type="SUPFAM" id="SSF48317">
    <property type="entry name" value="Acid phosphatase/Vanadium-dependent haloperoxidase"/>
    <property type="match status" value="1"/>
</dbReference>
<protein>
    <submittedName>
        <fullName evidence="3">PAP2 (Type 2 phosphatidic acid phosphatase) family protein</fullName>
        <ecNumber evidence="3">3.1.3.-</ecNumber>
    </submittedName>
</protein>
<dbReference type="AlphaFoldDB" id="F2B8F2"/>
<dbReference type="InterPro" id="IPR000326">
    <property type="entry name" value="PAP2/HPO"/>
</dbReference>
<name>F2B8F2_9NEIS</name>
<dbReference type="EC" id="3.1.3.-" evidence="3"/>
<evidence type="ECO:0000256" key="1">
    <source>
        <dbReference type="SAM" id="Phobius"/>
    </source>
</evidence>
<dbReference type="EMBL" id="AFAY01000001">
    <property type="protein sequence ID" value="EGF12292.1"/>
    <property type="molecule type" value="Genomic_DNA"/>
</dbReference>
<accession>F2B8F2</accession>
<dbReference type="RefSeq" id="WP_007341020.1">
    <property type="nucleotide sequence ID" value="NZ_GL878494.1"/>
</dbReference>
<gene>
    <name evidence="3" type="ORF">HMPREF9123_0005</name>
</gene>
<sequence>MNPNRPSENRKNRPRDAAFALTLSALFALLFAAVYGGANLLAEAVPWRVRPALAFEAAIPFLPAAATVYLSLPLLLVCCALRADRRGAWTLFAVLCAELLAAAPFFVLLPVETAWPPREVHGVWRPFFLLADALSLPRNHFPSLHTAFACTAAWFAWRQKFPRRAWLGAWAAAVVVSTLLIREHHLADLAGGLLLTLAACRWVPPRAAAGFRRAETEYLLWREQAAFARRHRRYALISLVLALYRLRRPKRGGLMAAGYCFLQAFDDLMDGDRPSEKPPAAEAARLIGEWQRSAFCPRDRYSRLAAHFRGRLNAVLPPETAAEAVFQTASLLHTMRRDRLRAERAELWTAAEIAAQHRATFSLSLDLLFAAAGASARSRDLPELADALGWCSTMRDLREDLAAGIVNIPMEIWQAAGWPCAAVHTEADGGFQTASIKPNGVQTQDGRRPAFQTASAAAAALSASPVMRRWIRAERRRALALLDALDQRAAALPDPAARRIARLFARSVRGFADKRMRRLYPWL</sequence>
<keyword evidence="3" id="KW-0378">Hydrolase</keyword>
<feature type="transmembrane region" description="Helical" evidence="1">
    <location>
        <begin position="58"/>
        <end position="81"/>
    </location>
</feature>
<proteinExistence type="predicted"/>
<keyword evidence="1" id="KW-0812">Transmembrane</keyword>
<feature type="domain" description="Phosphatidic acid phosphatase type 2/haloperoxidase" evidence="2">
    <location>
        <begin position="122"/>
        <end position="203"/>
    </location>
</feature>
<dbReference type="GO" id="GO:0016020">
    <property type="term" value="C:membrane"/>
    <property type="evidence" value="ECO:0007669"/>
    <property type="project" value="UniProtKB-SubCell"/>
</dbReference>
<evidence type="ECO:0000313" key="3">
    <source>
        <dbReference type="EMBL" id="EGF12292.1"/>
    </source>
</evidence>